<organism evidence="2 3">
    <name type="scientific">Candidatus Iainarchaeum sp</name>
    <dbReference type="NCBI Taxonomy" id="3101447"/>
    <lineage>
        <taxon>Archaea</taxon>
        <taxon>Candidatus Iainarchaeota</taxon>
        <taxon>Candidatus Iainarchaeia</taxon>
        <taxon>Candidatus Iainarchaeales</taxon>
        <taxon>Candidatus Iainarchaeaceae</taxon>
        <taxon>Candidatus Iainarchaeum</taxon>
    </lineage>
</organism>
<sequence length="450" mass="48573">MNGKKHVKLFVALVLLVLAAHALLYYRGVYVPPKTVLHNLDISVPEAPVQEFREKFAQGDGMVLVDRAHDNAFDERNFSGFFSSLASKGYRVEYVADGNLLEDKLAEASAFVSIQSVKAFQEQEIVVVQRFASRGGRILLIADPEKSHQANSLATAFDLFFESGYLYDFGENDGNFRYPYFSQFAGNALFKGVKKLAFYIACSVAPNEKGIVFSSKGTKSTAIESRASFSPVALNGGVLALCDQTFLSDQFNESAGNKQFASNLAQWLVSANKRPSLRDFPYLFRGRVDIVYSPKFLRVALALKGLLDGKGLEANVVAPGQGQGPASAAANQIIVTDFGSKNLVGENAAAIGLTTEPALSVNGIELDHEGSGIVALVLGKEKNVLLFLAEKEAVMQTIITHANQRSLDSFLLNDGLAVFASKEAVQEKPQPVSGAQPQQPPAAQPVPSSK</sequence>
<evidence type="ECO:0008006" key="4">
    <source>
        <dbReference type="Google" id="ProtNLM"/>
    </source>
</evidence>
<evidence type="ECO:0000313" key="3">
    <source>
        <dbReference type="Proteomes" id="UP000678237"/>
    </source>
</evidence>
<protein>
    <recommendedName>
        <fullName evidence="4">DUF4350 domain-containing protein</fullName>
    </recommendedName>
</protein>
<evidence type="ECO:0000313" key="2">
    <source>
        <dbReference type="EMBL" id="MBS3062981.1"/>
    </source>
</evidence>
<dbReference type="EMBL" id="JAGVWE010000003">
    <property type="protein sequence ID" value="MBS3062981.1"/>
    <property type="molecule type" value="Genomic_DNA"/>
</dbReference>
<reference evidence="2" key="1">
    <citation type="submission" date="2021-03" db="EMBL/GenBank/DDBJ databases">
        <authorList>
            <person name="Jaffe A."/>
        </authorList>
    </citation>
    <scope>NUCLEOTIDE SEQUENCE</scope>
    <source>
        <strain evidence="2">RIFCSPLOWO2_01_FULL_58_19</strain>
    </source>
</reference>
<name>A0A8T4L7V5_9ARCH</name>
<reference evidence="2" key="2">
    <citation type="submission" date="2021-05" db="EMBL/GenBank/DDBJ databases">
        <title>Protein family content uncovers lineage relationships and bacterial pathway maintenance mechanisms in DPANN archaea.</title>
        <authorList>
            <person name="Castelle C.J."/>
            <person name="Meheust R."/>
            <person name="Jaffe A.L."/>
            <person name="Seitz K."/>
            <person name="Gong X."/>
            <person name="Baker B.J."/>
            <person name="Banfield J.F."/>
        </authorList>
    </citation>
    <scope>NUCLEOTIDE SEQUENCE</scope>
    <source>
        <strain evidence="2">RIFCSPLOWO2_01_FULL_58_19</strain>
    </source>
</reference>
<gene>
    <name evidence="2" type="ORF">J4203_03850</name>
</gene>
<dbReference type="AlphaFoldDB" id="A0A8T4L7V5"/>
<comment type="caution">
    <text evidence="2">The sequence shown here is derived from an EMBL/GenBank/DDBJ whole genome shotgun (WGS) entry which is preliminary data.</text>
</comment>
<accession>A0A8T4L7V5</accession>
<proteinExistence type="predicted"/>
<evidence type="ECO:0000256" key="1">
    <source>
        <dbReference type="SAM" id="MobiDB-lite"/>
    </source>
</evidence>
<dbReference type="Proteomes" id="UP000678237">
    <property type="component" value="Unassembled WGS sequence"/>
</dbReference>
<feature type="region of interest" description="Disordered" evidence="1">
    <location>
        <begin position="427"/>
        <end position="450"/>
    </location>
</feature>